<dbReference type="Gene3D" id="3.30.9.10">
    <property type="entry name" value="D-Amino Acid Oxidase, subunit A, domain 2"/>
    <property type="match status" value="1"/>
</dbReference>
<evidence type="ECO:0000256" key="1">
    <source>
        <dbReference type="SAM" id="MobiDB-lite"/>
    </source>
</evidence>
<dbReference type="STRING" id="930992.A0A0C9ZSM3"/>
<dbReference type="InParanoid" id="A0A0C9ZSM3"/>
<keyword evidence="2" id="KW-1133">Transmembrane helix</keyword>
<feature type="transmembrane region" description="Helical" evidence="2">
    <location>
        <begin position="12"/>
        <end position="28"/>
    </location>
</feature>
<dbReference type="GO" id="GO:0005829">
    <property type="term" value="C:cytosol"/>
    <property type="evidence" value="ECO:0007669"/>
    <property type="project" value="GOC"/>
</dbReference>
<organism evidence="4 5">
    <name type="scientific">Suillus luteus UH-Slu-Lm8-n1</name>
    <dbReference type="NCBI Taxonomy" id="930992"/>
    <lineage>
        <taxon>Eukaryota</taxon>
        <taxon>Fungi</taxon>
        <taxon>Dikarya</taxon>
        <taxon>Basidiomycota</taxon>
        <taxon>Agaricomycotina</taxon>
        <taxon>Agaricomycetes</taxon>
        <taxon>Agaricomycetidae</taxon>
        <taxon>Boletales</taxon>
        <taxon>Suillineae</taxon>
        <taxon>Suillaceae</taxon>
        <taxon>Suillus</taxon>
    </lineage>
</organism>
<gene>
    <name evidence="4" type="ORF">CY34DRAFT_806823</name>
</gene>
<reference evidence="4 5" key="1">
    <citation type="submission" date="2014-04" db="EMBL/GenBank/DDBJ databases">
        <authorList>
            <consortium name="DOE Joint Genome Institute"/>
            <person name="Kuo A."/>
            <person name="Ruytinx J."/>
            <person name="Rineau F."/>
            <person name="Colpaert J."/>
            <person name="Kohler A."/>
            <person name="Nagy L.G."/>
            <person name="Floudas D."/>
            <person name="Copeland A."/>
            <person name="Barry K.W."/>
            <person name="Cichocki N."/>
            <person name="Veneault-Fourrey C."/>
            <person name="LaButti K."/>
            <person name="Lindquist E.A."/>
            <person name="Lipzen A."/>
            <person name="Lundell T."/>
            <person name="Morin E."/>
            <person name="Murat C."/>
            <person name="Sun H."/>
            <person name="Tunlid A."/>
            <person name="Henrissat B."/>
            <person name="Grigoriev I.V."/>
            <person name="Hibbett D.S."/>
            <person name="Martin F."/>
            <person name="Nordberg H.P."/>
            <person name="Cantor M.N."/>
            <person name="Hua S.X."/>
        </authorList>
    </citation>
    <scope>NUCLEOTIDE SEQUENCE [LARGE SCALE GENOMIC DNA]</scope>
    <source>
        <strain evidence="4 5">UH-Slu-Lm8-n1</strain>
    </source>
</reference>
<dbReference type="InterPro" id="IPR036188">
    <property type="entry name" value="FAD/NAD-bd_sf"/>
</dbReference>
<protein>
    <recommendedName>
        <fullName evidence="3">FAD dependent oxidoreductase domain-containing protein</fullName>
    </recommendedName>
</protein>
<feature type="region of interest" description="Disordered" evidence="1">
    <location>
        <begin position="491"/>
        <end position="510"/>
    </location>
</feature>
<proteinExistence type="predicted"/>
<dbReference type="AlphaFoldDB" id="A0A0C9ZSM3"/>
<dbReference type="Pfam" id="PF01266">
    <property type="entry name" value="DAO"/>
    <property type="match status" value="1"/>
</dbReference>
<sequence length="510" mass="55189">MSTDKVDQRNIVIIGGGIIGCSIAYYLSRHPSYSTSTTNIIVLEASANGVAQGASGKAGGLIAKWAYPREIVDVSFPEHVKLAEEHNGAERWGWRFVGCGSWDGKGEALAESGSGVGKGGKRKSLEKTLGFDSATTPVSRTDKGLPDDLTWVKEELTTSYSPMSGPDGTAQVHPYLFTTSMLDLAKEKGVQLVKGTAISVEQVNHHVTGVTYRDRSDSSRIETLLATHVVLSAGAWSPSIIPSLPITATRAHSVTIHPKAGVTISPYVLFTDITLPHSLSVSPEIYARPNNEVYACGPGDDSILPDNVDDVEVDVAACQSITNHVASISQELREGVVDKRQACFLPVVRTGGGPIIGEAENIAKGLYIATGHTCWVSEALCDFLHEFIYRWAFEGHLQCTWDSQINRRTYHGEKGPLAELDEIGTVEVLVRNDDMLQVGLCNLRKLLGTLYCSEPYGVASHIRNASPKFVRTIPFRCGRIATTHYIGSSATNGARRVNTSRKRDPPLLFA</sequence>
<dbReference type="InterPro" id="IPR006076">
    <property type="entry name" value="FAD-dep_OxRdtase"/>
</dbReference>
<dbReference type="Gene3D" id="3.50.50.60">
    <property type="entry name" value="FAD/NAD(P)-binding domain"/>
    <property type="match status" value="1"/>
</dbReference>
<keyword evidence="5" id="KW-1185">Reference proteome</keyword>
<dbReference type="FunCoup" id="A0A0C9ZSM3">
    <property type="interactions" value="56"/>
</dbReference>
<feature type="compositionally biased region" description="Basic and acidic residues" evidence="1">
    <location>
        <begin position="501"/>
        <end position="510"/>
    </location>
</feature>
<evidence type="ECO:0000259" key="3">
    <source>
        <dbReference type="Pfam" id="PF01266"/>
    </source>
</evidence>
<reference evidence="5" key="2">
    <citation type="submission" date="2015-01" db="EMBL/GenBank/DDBJ databases">
        <title>Evolutionary Origins and Diversification of the Mycorrhizal Mutualists.</title>
        <authorList>
            <consortium name="DOE Joint Genome Institute"/>
            <consortium name="Mycorrhizal Genomics Consortium"/>
            <person name="Kohler A."/>
            <person name="Kuo A."/>
            <person name="Nagy L.G."/>
            <person name="Floudas D."/>
            <person name="Copeland A."/>
            <person name="Barry K.W."/>
            <person name="Cichocki N."/>
            <person name="Veneault-Fourrey C."/>
            <person name="LaButti K."/>
            <person name="Lindquist E.A."/>
            <person name="Lipzen A."/>
            <person name="Lundell T."/>
            <person name="Morin E."/>
            <person name="Murat C."/>
            <person name="Riley R."/>
            <person name="Ohm R."/>
            <person name="Sun H."/>
            <person name="Tunlid A."/>
            <person name="Henrissat B."/>
            <person name="Grigoriev I.V."/>
            <person name="Hibbett D.S."/>
            <person name="Martin F."/>
        </authorList>
    </citation>
    <scope>NUCLEOTIDE SEQUENCE [LARGE SCALE GENOMIC DNA]</scope>
    <source>
        <strain evidence="5">UH-Slu-Lm8-n1</strain>
    </source>
</reference>
<dbReference type="Proteomes" id="UP000054485">
    <property type="component" value="Unassembled WGS sequence"/>
</dbReference>
<dbReference type="SUPFAM" id="SSF51905">
    <property type="entry name" value="FAD/NAD(P)-binding domain"/>
    <property type="match status" value="1"/>
</dbReference>
<dbReference type="EMBL" id="KN835289">
    <property type="protein sequence ID" value="KIK40825.1"/>
    <property type="molecule type" value="Genomic_DNA"/>
</dbReference>
<dbReference type="PANTHER" id="PTHR13847">
    <property type="entry name" value="SARCOSINE DEHYDROGENASE-RELATED"/>
    <property type="match status" value="1"/>
</dbReference>
<dbReference type="PANTHER" id="PTHR13847:SF150">
    <property type="entry name" value="OXIDOREDUCTASE TDA3-RELATED"/>
    <property type="match status" value="1"/>
</dbReference>
<name>A0A0C9ZSM3_9AGAM</name>
<dbReference type="GO" id="GO:0042147">
    <property type="term" value="P:retrograde transport, endosome to Golgi"/>
    <property type="evidence" value="ECO:0007669"/>
    <property type="project" value="TreeGrafter"/>
</dbReference>
<accession>A0A0C9ZSM3</accession>
<evidence type="ECO:0000256" key="2">
    <source>
        <dbReference type="SAM" id="Phobius"/>
    </source>
</evidence>
<keyword evidence="2" id="KW-0472">Membrane</keyword>
<feature type="domain" description="FAD dependent oxidoreductase" evidence="3">
    <location>
        <begin position="11"/>
        <end position="374"/>
    </location>
</feature>
<dbReference type="HOGENOM" id="CLU_007884_14_0_1"/>
<dbReference type="PROSITE" id="PS51257">
    <property type="entry name" value="PROKAR_LIPOPROTEIN"/>
    <property type="match status" value="1"/>
</dbReference>
<keyword evidence="2" id="KW-0812">Transmembrane</keyword>
<evidence type="ECO:0000313" key="4">
    <source>
        <dbReference type="EMBL" id="KIK40825.1"/>
    </source>
</evidence>
<dbReference type="GO" id="GO:0005770">
    <property type="term" value="C:late endosome"/>
    <property type="evidence" value="ECO:0007669"/>
    <property type="project" value="TreeGrafter"/>
</dbReference>
<evidence type="ECO:0000313" key="5">
    <source>
        <dbReference type="Proteomes" id="UP000054485"/>
    </source>
</evidence>
<dbReference type="OrthoDB" id="498204at2759"/>